<keyword evidence="3" id="KW-1185">Reference proteome</keyword>
<reference evidence="4" key="1">
    <citation type="submission" date="2017-02" db="UniProtKB">
        <authorList>
            <consortium name="WormBaseParasite"/>
        </authorList>
    </citation>
    <scope>IDENTIFICATION</scope>
</reference>
<dbReference type="Proteomes" id="UP000271162">
    <property type="component" value="Unassembled WGS sequence"/>
</dbReference>
<evidence type="ECO:0000313" key="2">
    <source>
        <dbReference type="EMBL" id="VDL65577.1"/>
    </source>
</evidence>
<feature type="signal peptide" evidence="1">
    <location>
        <begin position="1"/>
        <end position="20"/>
    </location>
</feature>
<reference evidence="2 3" key="2">
    <citation type="submission" date="2018-11" db="EMBL/GenBank/DDBJ databases">
        <authorList>
            <consortium name="Pathogen Informatics"/>
        </authorList>
    </citation>
    <scope>NUCLEOTIDE SEQUENCE [LARGE SCALE GENOMIC DNA]</scope>
</reference>
<dbReference type="WBParaSite" id="NBR_0000198701-mRNA-1">
    <property type="protein sequence ID" value="NBR_0000198701-mRNA-1"/>
    <property type="gene ID" value="NBR_0000198701"/>
</dbReference>
<protein>
    <submittedName>
        <fullName evidence="4">Saposin B-type domain-containing protein</fullName>
    </submittedName>
</protein>
<dbReference type="EMBL" id="UYSL01001945">
    <property type="protein sequence ID" value="VDL65577.1"/>
    <property type="molecule type" value="Genomic_DNA"/>
</dbReference>
<evidence type="ECO:0000313" key="4">
    <source>
        <dbReference type="WBParaSite" id="NBR_0000198701-mRNA-1"/>
    </source>
</evidence>
<evidence type="ECO:0000256" key="1">
    <source>
        <dbReference type="SAM" id="SignalP"/>
    </source>
</evidence>
<feature type="chain" id="PRO_5043124605" evidence="1">
    <location>
        <begin position="21"/>
        <end position="100"/>
    </location>
</feature>
<sequence length="100" mass="10982">MITIPLALVFLSTLADIVIGNCAVCQTVAQRAEFHLEDGKPPETFAKGECGLNMILYPTIQKVNQCKAIAPQIMGNSQYVKLLLRPGKQYKNVCNSLKLC</sequence>
<proteinExistence type="predicted"/>
<accession>A0A0N4XHI5</accession>
<gene>
    <name evidence="2" type="ORF">NBR_LOCUS1988</name>
</gene>
<evidence type="ECO:0000313" key="3">
    <source>
        <dbReference type="Proteomes" id="UP000271162"/>
    </source>
</evidence>
<keyword evidence="1" id="KW-0732">Signal</keyword>
<organism evidence="4">
    <name type="scientific">Nippostrongylus brasiliensis</name>
    <name type="common">Rat hookworm</name>
    <dbReference type="NCBI Taxonomy" id="27835"/>
    <lineage>
        <taxon>Eukaryota</taxon>
        <taxon>Metazoa</taxon>
        <taxon>Ecdysozoa</taxon>
        <taxon>Nematoda</taxon>
        <taxon>Chromadorea</taxon>
        <taxon>Rhabditida</taxon>
        <taxon>Rhabditina</taxon>
        <taxon>Rhabditomorpha</taxon>
        <taxon>Strongyloidea</taxon>
        <taxon>Heligmosomidae</taxon>
        <taxon>Nippostrongylus</taxon>
    </lineage>
</organism>
<dbReference type="AlphaFoldDB" id="A0A0N4XHI5"/>
<name>A0A0N4XHI5_NIPBR</name>